<evidence type="ECO:0000313" key="8">
    <source>
        <dbReference type="Proteomes" id="UP000325243"/>
    </source>
</evidence>
<dbReference type="InterPro" id="IPR012133">
    <property type="entry name" value="Alpha-hydoxy_acid_DH_FMN"/>
</dbReference>
<dbReference type="PANTHER" id="PTHR10578">
    <property type="entry name" value="S -2-HYDROXY-ACID OXIDASE-RELATED"/>
    <property type="match status" value="1"/>
</dbReference>
<protein>
    <submittedName>
        <fullName evidence="7">Lactate 2-monooxygenase</fullName>
    </submittedName>
</protein>
<dbReference type="InterPro" id="IPR013785">
    <property type="entry name" value="Aldolase_TIM"/>
</dbReference>
<keyword evidence="2" id="KW-0560">Oxidoreductase</keyword>
<feature type="binding site" evidence="5">
    <location>
        <begin position="361"/>
        <end position="365"/>
    </location>
    <ligand>
        <name>FMN</name>
        <dbReference type="ChEBI" id="CHEBI:58210"/>
    </ligand>
</feature>
<feature type="binding site" evidence="5">
    <location>
        <position position="154"/>
    </location>
    <ligand>
        <name>FMN</name>
        <dbReference type="ChEBI" id="CHEBI:58210"/>
    </ligand>
</feature>
<dbReference type="AlphaFoldDB" id="A0A5S4V390"/>
<evidence type="ECO:0000256" key="4">
    <source>
        <dbReference type="PIRSR" id="PIRSR000138-1"/>
    </source>
</evidence>
<dbReference type="InterPro" id="IPR000262">
    <property type="entry name" value="FMN-dep_DH"/>
</dbReference>
<feature type="domain" description="FMN hydroxy acid dehydrogenase" evidence="6">
    <location>
        <begin position="24"/>
        <end position="434"/>
    </location>
</feature>
<dbReference type="InterPro" id="IPR008259">
    <property type="entry name" value="FMN_hydac_DH_AS"/>
</dbReference>
<feature type="binding site" evidence="5">
    <location>
        <position position="333"/>
    </location>
    <ligand>
        <name>glyoxylate</name>
        <dbReference type="ChEBI" id="CHEBI:36655"/>
    </ligand>
</feature>
<evidence type="ECO:0000256" key="5">
    <source>
        <dbReference type="PIRSR" id="PIRSR000138-2"/>
    </source>
</evidence>
<feature type="binding site" evidence="5">
    <location>
        <begin position="103"/>
        <end position="105"/>
    </location>
    <ligand>
        <name>FMN</name>
        <dbReference type="ChEBI" id="CHEBI:58210"/>
    </ligand>
</feature>
<feature type="binding site" evidence="5">
    <location>
        <position position="132"/>
    </location>
    <ligand>
        <name>glyoxylate</name>
        <dbReference type="ChEBI" id="CHEBI:36655"/>
    </ligand>
</feature>
<dbReference type="PIRSF" id="PIRSF000138">
    <property type="entry name" value="Al-hdrx_acd_dh"/>
    <property type="match status" value="1"/>
</dbReference>
<proteinExistence type="inferred from homology"/>
<feature type="binding site" evidence="5">
    <location>
        <position position="330"/>
    </location>
    <ligand>
        <name>glyoxylate</name>
        <dbReference type="ChEBI" id="CHEBI:36655"/>
    </ligand>
</feature>
<dbReference type="PROSITE" id="PS51349">
    <property type="entry name" value="FMN_HYDROXY_ACID_DH_2"/>
    <property type="match status" value="1"/>
</dbReference>
<evidence type="ECO:0000256" key="2">
    <source>
        <dbReference type="ARBA" id="ARBA00023002"/>
    </source>
</evidence>
<keyword evidence="5" id="KW-0288">FMN</keyword>
<feature type="binding site" evidence="5">
    <location>
        <position position="306"/>
    </location>
    <ligand>
        <name>FMN</name>
        <dbReference type="ChEBI" id="CHEBI:58210"/>
    </ligand>
</feature>
<keyword evidence="5" id="KW-0285">Flavoprotein</keyword>
<evidence type="ECO:0000259" key="6">
    <source>
        <dbReference type="PROSITE" id="PS51349"/>
    </source>
</evidence>
<organism evidence="7 8">
    <name type="scientific">Agromyces mariniharenae</name>
    <dbReference type="NCBI Taxonomy" id="2604423"/>
    <lineage>
        <taxon>Bacteria</taxon>
        <taxon>Bacillati</taxon>
        <taxon>Actinomycetota</taxon>
        <taxon>Actinomycetes</taxon>
        <taxon>Micrococcales</taxon>
        <taxon>Microbacteriaceae</taxon>
        <taxon>Agromyces</taxon>
    </lineage>
</organism>
<dbReference type="Proteomes" id="UP000325243">
    <property type="component" value="Unassembled WGS sequence"/>
</dbReference>
<feature type="binding site" evidence="5">
    <location>
        <position position="328"/>
    </location>
    <ligand>
        <name>FMN</name>
        <dbReference type="ChEBI" id="CHEBI:58210"/>
    </ligand>
</feature>
<evidence type="ECO:0000313" key="7">
    <source>
        <dbReference type="EMBL" id="TYL53456.1"/>
    </source>
</evidence>
<dbReference type="GO" id="GO:0004497">
    <property type="term" value="F:monooxygenase activity"/>
    <property type="evidence" value="ECO:0007669"/>
    <property type="project" value="UniProtKB-KW"/>
</dbReference>
<feature type="binding site" evidence="5">
    <location>
        <position position="156"/>
    </location>
    <ligand>
        <name>glyoxylate</name>
        <dbReference type="ChEBI" id="CHEBI:36655"/>
    </ligand>
</feature>
<keyword evidence="7" id="KW-0503">Monooxygenase</keyword>
<gene>
    <name evidence="7" type="ORF">FYC51_07210</name>
</gene>
<comment type="caution">
    <text evidence="7">The sequence shown here is derived from an EMBL/GenBank/DDBJ whole genome shotgun (WGS) entry which is preliminary data.</text>
</comment>
<comment type="cofactor">
    <cofactor evidence="1">
        <name>FMN</name>
        <dbReference type="ChEBI" id="CHEBI:58210"/>
    </cofactor>
</comment>
<dbReference type="RefSeq" id="WP_148732925.1">
    <property type="nucleotide sequence ID" value="NZ_VSSB01000001.1"/>
</dbReference>
<feature type="binding site" evidence="5">
    <location>
        <position position="191"/>
    </location>
    <ligand>
        <name>glyoxylate</name>
        <dbReference type="ChEBI" id="CHEBI:36655"/>
    </ligand>
</feature>
<feature type="binding site" evidence="5">
    <location>
        <position position="50"/>
    </location>
    <ligand>
        <name>glyoxylate</name>
        <dbReference type="ChEBI" id="CHEBI:36655"/>
    </ligand>
</feature>
<comment type="similarity">
    <text evidence="3">Belongs to the FMN-dependent alpha-hydroxy acid dehydrogenase family.</text>
</comment>
<dbReference type="EMBL" id="VSSB01000001">
    <property type="protein sequence ID" value="TYL53456.1"/>
    <property type="molecule type" value="Genomic_DNA"/>
</dbReference>
<dbReference type="Pfam" id="PF01070">
    <property type="entry name" value="FMN_dh"/>
    <property type="match status" value="1"/>
</dbReference>
<dbReference type="InterPro" id="IPR037396">
    <property type="entry name" value="FMN_HAD"/>
</dbReference>
<dbReference type="SUPFAM" id="SSF51395">
    <property type="entry name" value="FMN-linked oxidoreductases"/>
    <property type="match status" value="1"/>
</dbReference>
<feature type="binding site" evidence="5">
    <location>
        <begin position="384"/>
        <end position="385"/>
    </location>
    <ligand>
        <name>FMN</name>
        <dbReference type="ChEBI" id="CHEBI:58210"/>
    </ligand>
</feature>
<evidence type="ECO:0000256" key="3">
    <source>
        <dbReference type="ARBA" id="ARBA00024042"/>
    </source>
</evidence>
<dbReference type="PANTHER" id="PTHR10578:SF143">
    <property type="entry name" value="FMN-DEPENDENT ALPHA-HYDROXY ACID DEHYDROGENASE PB1A11.03"/>
    <property type="match status" value="1"/>
</dbReference>
<accession>A0A5S4V390</accession>
<dbReference type="GO" id="GO:0010181">
    <property type="term" value="F:FMN binding"/>
    <property type="evidence" value="ECO:0007669"/>
    <property type="project" value="InterPro"/>
</dbReference>
<feature type="binding site" evidence="5">
    <location>
        <position position="182"/>
    </location>
    <ligand>
        <name>FMN</name>
        <dbReference type="ChEBI" id="CHEBI:58210"/>
    </ligand>
</feature>
<dbReference type="PROSITE" id="PS00557">
    <property type="entry name" value="FMN_HYDROXY_ACID_DH_1"/>
    <property type="match status" value="1"/>
</dbReference>
<evidence type="ECO:0000256" key="1">
    <source>
        <dbReference type="ARBA" id="ARBA00001917"/>
    </source>
</evidence>
<dbReference type="Gene3D" id="3.20.20.70">
    <property type="entry name" value="Aldolase class I"/>
    <property type="match status" value="1"/>
</dbReference>
<sequence>MGEAQRGYARVVQSEVYRAGVGGAKPAVPVDHAALEQAARKAISAEAFAYLAGGAGGEATMAANRAAFSRWQVWPRVLRDVAARDLSIELLGRRRATPFILSPIGVAELAHADADVAVGRAASELDVPYVLSNQASRPMEEVAAAMGAGSRWFQLYWSRSDELNASFLRRAEAVGCEAVVVTLDTHLLGWRTRDLDAAFLPFTRGQGIAQYTSDPVFAELVRDRVARSTGPGERPRVTPTLLRSAFSIARSAVGTRLVDGGVRDALRSPLPRAAVETFLDVFSDPSLTWDDLARLREWTSLPVLLKGVLHPDDASRALDHGVDGIVVSNHGGRQVDRSVATLDALPAIVERVAGSVPIVLDSGIRGGADAVIALSLGATAVGIGRPYAYGLAVAGQEGVREVVRNHIAELDLTLGLAGHRSVAELGPETLRAAG</sequence>
<name>A0A5S4V390_9MICO</name>
<feature type="active site" description="Proton acceptor" evidence="4">
    <location>
        <position position="330"/>
    </location>
</feature>
<reference evidence="7 8" key="1">
    <citation type="submission" date="2019-08" db="EMBL/GenBank/DDBJ databases">
        <authorList>
            <person name="Hu J."/>
        </authorList>
    </citation>
    <scope>NUCLEOTIDE SEQUENCE [LARGE SCALE GENOMIC DNA]</scope>
    <source>
        <strain evidence="7 8">NEAU-184</strain>
    </source>
</reference>
<keyword evidence="8" id="KW-1185">Reference proteome</keyword>